<dbReference type="Ensembl" id="ENSNMLT00000010719.1">
    <property type="protein sequence ID" value="ENSNMLP00000009474.1"/>
    <property type="gene ID" value="ENSNMLG00000005225.1"/>
</dbReference>
<accession>A0A8C6SS21</accession>
<sequence>SVLIGQKTRTIEMGKGAEQAHVYTWEEVQEHSHKNDQWLVIDRKVYDVTNWAKRHPGGSEPFIAFHPDQTFVQKFLKPLLVGELATHEPSQDSNKNTAVVADLRELVTHLRNKGMFVARPWFFGLHMAQILLLEGGAWLLLWLWGTAGVWSPLSSDVWSVPFNAMSLQVQVSWLQHDLGHSSVFKTTSWNHIAQRVLMGHIKGVSAQWWNHRHFQHHAKPNVFSKDPDIKMVKLLVVGNVQPVEYGIKKIKFLPYHYQHKYFFLSMHASIAQRNWEDLAWALSFYLRYFMCYVPLYGVLGTMALLISVRFLESHWFVWVSQMSHLPMNIDHEKHKDWLSMQLSATCNVEQSAFNDWFTGHLNFRLNISNLFPTMPRHNYHQVAPLVKALCEKHGILYQEKSMGTAMADVYRSLKNSGELWLDAYLHK</sequence>
<dbReference type="Pfam" id="PF00173">
    <property type="entry name" value="Cyt-b5"/>
    <property type="match status" value="1"/>
</dbReference>
<feature type="transmembrane region" description="Helical" evidence="12">
    <location>
        <begin position="285"/>
        <end position="306"/>
    </location>
</feature>
<dbReference type="Gene3D" id="3.10.120.10">
    <property type="entry name" value="Cytochrome b5-like heme/steroid binding domain"/>
    <property type="match status" value="1"/>
</dbReference>
<evidence type="ECO:0000256" key="4">
    <source>
        <dbReference type="ARBA" id="ARBA00022516"/>
    </source>
</evidence>
<dbReference type="PANTHER" id="PTHR19353">
    <property type="entry name" value="FATTY ACID DESATURASE 2"/>
    <property type="match status" value="1"/>
</dbReference>
<comment type="subcellular location">
    <subcellularLocation>
        <location evidence="1">Membrane</location>
        <topology evidence="1">Multi-pass membrane protein</topology>
    </subcellularLocation>
</comment>
<evidence type="ECO:0000256" key="3">
    <source>
        <dbReference type="ARBA" id="ARBA00009295"/>
    </source>
</evidence>
<keyword evidence="8" id="KW-0560">Oxidoreductase</keyword>
<dbReference type="Proteomes" id="UP000694523">
    <property type="component" value="Unplaced"/>
</dbReference>
<evidence type="ECO:0000256" key="11">
    <source>
        <dbReference type="ARBA" id="ARBA00023160"/>
    </source>
</evidence>
<dbReference type="GO" id="GO:0016717">
    <property type="term" value="F:oxidoreductase activity, acting on paired donors, with oxidation of a pair of donors resulting in the reduction of molecular oxygen to two molecules of water"/>
    <property type="evidence" value="ECO:0007669"/>
    <property type="project" value="TreeGrafter"/>
</dbReference>
<comment type="similarity">
    <text evidence="3">Belongs to the fatty acid desaturase type 1 family.</text>
</comment>
<keyword evidence="7 12" id="KW-1133">Transmembrane helix</keyword>
<evidence type="ECO:0000313" key="15">
    <source>
        <dbReference type="Proteomes" id="UP000694523"/>
    </source>
</evidence>
<evidence type="ECO:0000259" key="13">
    <source>
        <dbReference type="PROSITE" id="PS50255"/>
    </source>
</evidence>
<dbReference type="GO" id="GO:0016020">
    <property type="term" value="C:membrane"/>
    <property type="evidence" value="ECO:0007669"/>
    <property type="project" value="UniProtKB-SubCell"/>
</dbReference>
<evidence type="ECO:0000256" key="5">
    <source>
        <dbReference type="ARBA" id="ARBA00022692"/>
    </source>
</evidence>
<protein>
    <submittedName>
        <fullName evidence="14">Fatty acid desaturase 2</fullName>
    </submittedName>
</protein>
<dbReference type="Pfam" id="PF00487">
    <property type="entry name" value="FA_desaturase"/>
    <property type="match status" value="1"/>
</dbReference>
<dbReference type="AlphaFoldDB" id="A0A8C6SS21"/>
<keyword evidence="6" id="KW-0276">Fatty acid metabolism</keyword>
<evidence type="ECO:0000256" key="7">
    <source>
        <dbReference type="ARBA" id="ARBA00022989"/>
    </source>
</evidence>
<dbReference type="UniPathway" id="UPA00658"/>
<evidence type="ECO:0000256" key="2">
    <source>
        <dbReference type="ARBA" id="ARBA00005105"/>
    </source>
</evidence>
<evidence type="ECO:0000256" key="6">
    <source>
        <dbReference type="ARBA" id="ARBA00022832"/>
    </source>
</evidence>
<keyword evidence="4" id="KW-0444">Lipid biosynthesis</keyword>
<proteinExistence type="inferred from homology"/>
<evidence type="ECO:0000256" key="12">
    <source>
        <dbReference type="SAM" id="Phobius"/>
    </source>
</evidence>
<comment type="pathway">
    <text evidence="2">Lipid metabolism; polyunsaturated fatty acid biosynthesis.</text>
</comment>
<evidence type="ECO:0000256" key="9">
    <source>
        <dbReference type="ARBA" id="ARBA00023098"/>
    </source>
</evidence>
<evidence type="ECO:0000256" key="1">
    <source>
        <dbReference type="ARBA" id="ARBA00004141"/>
    </source>
</evidence>
<dbReference type="InterPro" id="IPR012171">
    <property type="entry name" value="Fatty_acid_desaturase"/>
</dbReference>
<dbReference type="CDD" id="cd03506">
    <property type="entry name" value="Delta6-FADS-like"/>
    <property type="match status" value="1"/>
</dbReference>
<evidence type="ECO:0000256" key="8">
    <source>
        <dbReference type="ARBA" id="ARBA00023002"/>
    </source>
</evidence>
<reference evidence="14" key="1">
    <citation type="submission" date="2025-08" db="UniProtKB">
        <authorList>
            <consortium name="Ensembl"/>
        </authorList>
    </citation>
    <scope>IDENTIFICATION</scope>
</reference>
<evidence type="ECO:0000313" key="14">
    <source>
        <dbReference type="Ensembl" id="ENSNMLP00000009474.1"/>
    </source>
</evidence>
<dbReference type="InterPro" id="IPR001199">
    <property type="entry name" value="Cyt_B5-like_heme/steroid-bd"/>
</dbReference>
<dbReference type="PANTHER" id="PTHR19353:SF12">
    <property type="entry name" value="ACYL-COA 6-DESATURASE"/>
    <property type="match status" value="1"/>
</dbReference>
<feature type="transmembrane region" description="Helical" evidence="12">
    <location>
        <begin position="121"/>
        <end position="144"/>
    </location>
</feature>
<keyword evidence="15" id="KW-1185">Reference proteome</keyword>
<dbReference type="GO" id="GO:0006636">
    <property type="term" value="P:unsaturated fatty acid biosynthetic process"/>
    <property type="evidence" value="ECO:0007669"/>
    <property type="project" value="UniProtKB-UniPathway"/>
</dbReference>
<keyword evidence="11" id="KW-0275">Fatty acid biosynthesis</keyword>
<keyword evidence="10 12" id="KW-0472">Membrane</keyword>
<organism evidence="14 15">
    <name type="scientific">Neogobius melanostomus</name>
    <name type="common">round goby</name>
    <dbReference type="NCBI Taxonomy" id="47308"/>
    <lineage>
        <taxon>Eukaryota</taxon>
        <taxon>Metazoa</taxon>
        <taxon>Chordata</taxon>
        <taxon>Craniata</taxon>
        <taxon>Vertebrata</taxon>
        <taxon>Euteleostomi</taxon>
        <taxon>Actinopterygii</taxon>
        <taxon>Neopterygii</taxon>
        <taxon>Teleostei</taxon>
        <taxon>Neoteleostei</taxon>
        <taxon>Acanthomorphata</taxon>
        <taxon>Gobiaria</taxon>
        <taxon>Gobiiformes</taxon>
        <taxon>Gobioidei</taxon>
        <taxon>Gobiidae</taxon>
        <taxon>Benthophilinae</taxon>
        <taxon>Neogobiini</taxon>
        <taxon>Neogobius</taxon>
    </lineage>
</organism>
<keyword evidence="9" id="KW-0443">Lipid metabolism</keyword>
<feature type="domain" description="Cytochrome b5 heme-binding" evidence="13">
    <location>
        <begin position="20"/>
        <end position="104"/>
    </location>
</feature>
<keyword evidence="5 12" id="KW-0812">Transmembrane</keyword>
<dbReference type="PIRSF" id="PIRSF015921">
    <property type="entry name" value="FA_sphinglp_des"/>
    <property type="match status" value="1"/>
</dbReference>
<dbReference type="SMART" id="SM01117">
    <property type="entry name" value="Cyt-b5"/>
    <property type="match status" value="1"/>
</dbReference>
<reference evidence="14" key="2">
    <citation type="submission" date="2025-09" db="UniProtKB">
        <authorList>
            <consortium name="Ensembl"/>
        </authorList>
    </citation>
    <scope>IDENTIFICATION</scope>
</reference>
<name>A0A8C6SS21_9GOBI</name>
<dbReference type="InterPro" id="IPR005804">
    <property type="entry name" value="FA_desaturase_dom"/>
</dbReference>
<dbReference type="PROSITE" id="PS50255">
    <property type="entry name" value="CYTOCHROME_B5_2"/>
    <property type="match status" value="1"/>
</dbReference>
<dbReference type="InterPro" id="IPR036400">
    <property type="entry name" value="Cyt_B5-like_heme/steroid_sf"/>
</dbReference>
<dbReference type="SUPFAM" id="SSF55856">
    <property type="entry name" value="Cytochrome b5-like heme/steroid binding domain"/>
    <property type="match status" value="1"/>
</dbReference>
<evidence type="ECO:0000256" key="10">
    <source>
        <dbReference type="ARBA" id="ARBA00023136"/>
    </source>
</evidence>